<evidence type="ECO:0000313" key="1">
    <source>
        <dbReference type="EMBL" id="KAL0199540.1"/>
    </source>
</evidence>
<name>A0ABD0RN48_CIRMR</name>
<feature type="non-terminal residue" evidence="1">
    <location>
        <position position="1"/>
    </location>
</feature>
<reference evidence="1 2" key="1">
    <citation type="submission" date="2024-05" db="EMBL/GenBank/DDBJ databases">
        <title>Genome sequencing and assembly of Indian major carp, Cirrhinus mrigala (Hamilton, 1822).</title>
        <authorList>
            <person name="Mohindra V."/>
            <person name="Chowdhury L.M."/>
            <person name="Lal K."/>
            <person name="Jena J.K."/>
        </authorList>
    </citation>
    <scope>NUCLEOTIDE SEQUENCE [LARGE SCALE GENOMIC DNA]</scope>
    <source>
        <strain evidence="1">CM1030</strain>
        <tissue evidence="1">Blood</tissue>
    </source>
</reference>
<dbReference type="AlphaFoldDB" id="A0ABD0RN48"/>
<gene>
    <name evidence="1" type="ORF">M9458_002727</name>
</gene>
<proteinExistence type="predicted"/>
<keyword evidence="2" id="KW-1185">Reference proteome</keyword>
<sequence>SSAAGMPAAVPPEVVAEAAEPHKTGTSALAPCTVVAPNDSHPACESSPCPIPAMEAIYELSVHPVTAMKAVNELSPVLIGPTIFPASLFIALSTPPWRASGPSAPPWWAPGPSAPPWWAPALSAPPRRASVLSAPSCFACPANFANFASFASVPRSSSSARTWPTIPCQVQPLPHSAPWGGGGLCHESGLGRFAIHITQTVAPHPGLRSPSAIALITCIQSDTVYKPWTSSHYLQSIRIRIRKSFIAKCAYTHKEFVLVTELPVHRQDHK</sequence>
<organism evidence="1 2">
    <name type="scientific">Cirrhinus mrigala</name>
    <name type="common">Mrigala</name>
    <dbReference type="NCBI Taxonomy" id="683832"/>
    <lineage>
        <taxon>Eukaryota</taxon>
        <taxon>Metazoa</taxon>
        <taxon>Chordata</taxon>
        <taxon>Craniata</taxon>
        <taxon>Vertebrata</taxon>
        <taxon>Euteleostomi</taxon>
        <taxon>Actinopterygii</taxon>
        <taxon>Neopterygii</taxon>
        <taxon>Teleostei</taxon>
        <taxon>Ostariophysi</taxon>
        <taxon>Cypriniformes</taxon>
        <taxon>Cyprinidae</taxon>
        <taxon>Labeoninae</taxon>
        <taxon>Labeonini</taxon>
        <taxon>Cirrhinus</taxon>
    </lineage>
</organism>
<evidence type="ECO:0000313" key="2">
    <source>
        <dbReference type="Proteomes" id="UP001529510"/>
    </source>
</evidence>
<protein>
    <submittedName>
        <fullName evidence="1">Uncharacterized protein</fullName>
    </submittedName>
</protein>
<comment type="caution">
    <text evidence="1">The sequence shown here is derived from an EMBL/GenBank/DDBJ whole genome shotgun (WGS) entry which is preliminary data.</text>
</comment>
<dbReference type="Proteomes" id="UP001529510">
    <property type="component" value="Unassembled WGS sequence"/>
</dbReference>
<accession>A0ABD0RN48</accession>
<dbReference type="EMBL" id="JAMKFB020000002">
    <property type="protein sequence ID" value="KAL0199540.1"/>
    <property type="molecule type" value="Genomic_DNA"/>
</dbReference>